<accession>A0A538U6T5</accession>
<dbReference type="Proteomes" id="UP000319771">
    <property type="component" value="Unassembled WGS sequence"/>
</dbReference>
<keyword evidence="2" id="KW-1133">Transmembrane helix</keyword>
<sequence length="684" mass="76209">MPSPPPARRPPPPAVASVDPGLSLRHPALLLTAVAAAIGILLSVSFKISDPDIFQHLRVGRAIWESHSVPAQYLWTWPAYGTAEVLPSWLFRALLWPFWAVGGIRGLYAWRWLTTLAAFGMLWAVARRLGARGLIPLVVMVVCSLIYRQRSQARPETLVVVLMAAELLILETRRQGGRDHSLWIVGIAWIWANAHISYYLGLMMLALFWLDAGLASRRPVRAAAGAGRPPRTGRLGVVLLASAAVSFLNPFGWRALWQPFDFFLHLRHEALYQSVGELMPIDWDNNRVNGLLALMIGWPVLAAWHALRGRLDRVEAVLLIFFTTITLFGQRFLGFYATIAAPYAARDLGTLGAPRGVPFVWRLPAGARAALAILACGAVGLAEWRRPTYPLGVGFIPLWYPVAACDFMEAQGVGGRGFNDFDLAGYMLYRFWPRRDRLPFMDIHMTGTPADRYLYAWLHSREQAWWDLDRKYHFDYALVGRRVIKENPLLDFLDADSAYALVFADDVAALFVRRQGPLAPVARRFAYRELPAGGGRTAELQRRCSADSAFRGRLAAELGRALASSPRDAKARSLLANIALMDGRSGEARQHLLAALAVDPFTLRAHERLGLLDLEEGHPGEALREFREEARMNGALPGLDLRVGQAYRRLGDAGAARRWYQRELRRNPANPEARDSLARMTGGG</sequence>
<evidence type="ECO:0000313" key="4">
    <source>
        <dbReference type="Proteomes" id="UP000319771"/>
    </source>
</evidence>
<protein>
    <submittedName>
        <fullName evidence="3">Uncharacterized protein</fullName>
    </submittedName>
</protein>
<feature type="transmembrane region" description="Helical" evidence="2">
    <location>
        <begin position="359"/>
        <end position="382"/>
    </location>
</feature>
<dbReference type="Gene3D" id="1.25.40.10">
    <property type="entry name" value="Tetratricopeptide repeat domain"/>
    <property type="match status" value="1"/>
</dbReference>
<proteinExistence type="predicted"/>
<feature type="transmembrane region" description="Helical" evidence="2">
    <location>
        <begin position="316"/>
        <end position="339"/>
    </location>
</feature>
<organism evidence="3 4">
    <name type="scientific">Eiseniibacteriota bacterium</name>
    <dbReference type="NCBI Taxonomy" id="2212470"/>
    <lineage>
        <taxon>Bacteria</taxon>
        <taxon>Candidatus Eiseniibacteriota</taxon>
    </lineage>
</organism>
<reference evidence="3 4" key="1">
    <citation type="journal article" date="2019" name="Nat. Microbiol.">
        <title>Mediterranean grassland soil C-N compound turnover is dependent on rainfall and depth, and is mediated by genomically divergent microorganisms.</title>
        <authorList>
            <person name="Diamond S."/>
            <person name="Andeer P.F."/>
            <person name="Li Z."/>
            <person name="Crits-Christoph A."/>
            <person name="Burstein D."/>
            <person name="Anantharaman K."/>
            <person name="Lane K.R."/>
            <person name="Thomas B.C."/>
            <person name="Pan C."/>
            <person name="Northen T.R."/>
            <person name="Banfield J.F."/>
        </authorList>
    </citation>
    <scope>NUCLEOTIDE SEQUENCE [LARGE SCALE GENOMIC DNA]</scope>
    <source>
        <strain evidence="3">WS_11</strain>
    </source>
</reference>
<dbReference type="InterPro" id="IPR019734">
    <property type="entry name" value="TPR_rpt"/>
</dbReference>
<dbReference type="InterPro" id="IPR011990">
    <property type="entry name" value="TPR-like_helical_dom_sf"/>
</dbReference>
<dbReference type="PROSITE" id="PS50005">
    <property type="entry name" value="TPR"/>
    <property type="match status" value="1"/>
</dbReference>
<dbReference type="AlphaFoldDB" id="A0A538U6T5"/>
<dbReference type="SUPFAM" id="SSF48452">
    <property type="entry name" value="TPR-like"/>
    <property type="match status" value="1"/>
</dbReference>
<feature type="transmembrane region" description="Helical" evidence="2">
    <location>
        <begin position="288"/>
        <end position="307"/>
    </location>
</feature>
<feature type="transmembrane region" description="Helical" evidence="2">
    <location>
        <begin position="129"/>
        <end position="147"/>
    </location>
</feature>
<evidence type="ECO:0000313" key="3">
    <source>
        <dbReference type="EMBL" id="TMQ71614.1"/>
    </source>
</evidence>
<evidence type="ECO:0000256" key="2">
    <source>
        <dbReference type="SAM" id="Phobius"/>
    </source>
</evidence>
<name>A0A538U6T5_UNCEI</name>
<keyword evidence="2" id="KW-0472">Membrane</keyword>
<dbReference type="Pfam" id="PF13432">
    <property type="entry name" value="TPR_16"/>
    <property type="match status" value="2"/>
</dbReference>
<feature type="transmembrane region" description="Helical" evidence="2">
    <location>
        <begin position="182"/>
        <end position="210"/>
    </location>
</feature>
<keyword evidence="2" id="KW-0812">Transmembrane</keyword>
<feature type="transmembrane region" description="Helical" evidence="2">
    <location>
        <begin position="28"/>
        <end position="48"/>
    </location>
</feature>
<comment type="caution">
    <text evidence="3">The sequence shown here is derived from an EMBL/GenBank/DDBJ whole genome shotgun (WGS) entry which is preliminary data.</text>
</comment>
<dbReference type="EMBL" id="VBPB01000154">
    <property type="protein sequence ID" value="TMQ71614.1"/>
    <property type="molecule type" value="Genomic_DNA"/>
</dbReference>
<gene>
    <name evidence="3" type="ORF">E6K81_09675</name>
</gene>
<evidence type="ECO:0000256" key="1">
    <source>
        <dbReference type="PROSITE-ProRule" id="PRU00339"/>
    </source>
</evidence>
<keyword evidence="1" id="KW-0802">TPR repeat</keyword>
<feature type="repeat" description="TPR" evidence="1">
    <location>
        <begin position="637"/>
        <end position="670"/>
    </location>
</feature>